<dbReference type="InterPro" id="IPR002223">
    <property type="entry name" value="Kunitz_BPTI"/>
</dbReference>
<dbReference type="CDD" id="cd00109">
    <property type="entry name" value="Kunitz-type"/>
    <property type="match status" value="1"/>
</dbReference>
<dbReference type="Gene3D" id="4.10.410.10">
    <property type="entry name" value="Pancreatic trypsin inhibitor Kunitz domain"/>
    <property type="match status" value="1"/>
</dbReference>
<dbReference type="PANTHER" id="PTHR10083">
    <property type="entry name" value="KUNITZ-TYPE PROTEASE INHIBITOR-RELATED"/>
    <property type="match status" value="1"/>
</dbReference>
<name>A0ABR7VDE0_9FLAO</name>
<evidence type="ECO:0000313" key="4">
    <source>
        <dbReference type="Proteomes" id="UP000598350"/>
    </source>
</evidence>
<accession>A0ABR7VDE0</accession>
<dbReference type="InterPro" id="IPR036880">
    <property type="entry name" value="Kunitz_BPTI_sf"/>
</dbReference>
<sequence length="81" mass="9184">MCNRNHLIICLLAMNFYSCTDNDDSLSGRCALEPDPGDCEAAILRYFYDKEEQRCKEFIWGGCGGVVPFETIEDCMDCLSQ</sequence>
<evidence type="ECO:0000259" key="2">
    <source>
        <dbReference type="PROSITE" id="PS50279"/>
    </source>
</evidence>
<keyword evidence="1" id="KW-1015">Disulfide bond</keyword>
<reference evidence="3 4" key="1">
    <citation type="submission" date="2020-05" db="EMBL/GenBank/DDBJ databases">
        <title>The draft genome sequence of Maribacter arenosus CAU 1321.</title>
        <authorList>
            <person name="Mu L."/>
        </authorList>
    </citation>
    <scope>NUCLEOTIDE SEQUENCE [LARGE SCALE GENOMIC DNA]</scope>
    <source>
        <strain evidence="3 4">CAU 1321</strain>
    </source>
</reference>
<dbReference type="SUPFAM" id="SSF57362">
    <property type="entry name" value="BPTI-like"/>
    <property type="match status" value="1"/>
</dbReference>
<dbReference type="EMBL" id="JABTCG010000004">
    <property type="protein sequence ID" value="MBD0851674.1"/>
    <property type="molecule type" value="Genomic_DNA"/>
</dbReference>
<feature type="domain" description="BPTI/Kunitz inhibitor" evidence="2">
    <location>
        <begin position="30"/>
        <end position="79"/>
    </location>
</feature>
<gene>
    <name evidence="3" type="ORF">HPE63_13420</name>
</gene>
<dbReference type="InterPro" id="IPR050098">
    <property type="entry name" value="TFPI/VKTCI-like"/>
</dbReference>
<keyword evidence="4" id="KW-1185">Reference proteome</keyword>
<dbReference type="Proteomes" id="UP000598350">
    <property type="component" value="Unassembled WGS sequence"/>
</dbReference>
<organism evidence="3 4">
    <name type="scientific">Maribacter arenosus</name>
    <dbReference type="NCBI Taxonomy" id="1854708"/>
    <lineage>
        <taxon>Bacteria</taxon>
        <taxon>Pseudomonadati</taxon>
        <taxon>Bacteroidota</taxon>
        <taxon>Flavobacteriia</taxon>
        <taxon>Flavobacteriales</taxon>
        <taxon>Flavobacteriaceae</taxon>
        <taxon>Maribacter</taxon>
    </lineage>
</organism>
<evidence type="ECO:0000313" key="3">
    <source>
        <dbReference type="EMBL" id="MBD0851674.1"/>
    </source>
</evidence>
<protein>
    <submittedName>
        <fullName evidence="3">Proteinase inhibitor I4 serpin</fullName>
    </submittedName>
</protein>
<dbReference type="PROSITE" id="PS50279">
    <property type="entry name" value="BPTI_KUNITZ_2"/>
    <property type="match status" value="1"/>
</dbReference>
<dbReference type="Pfam" id="PF00014">
    <property type="entry name" value="Kunitz_BPTI"/>
    <property type="match status" value="1"/>
</dbReference>
<comment type="caution">
    <text evidence="3">The sequence shown here is derived from an EMBL/GenBank/DDBJ whole genome shotgun (WGS) entry which is preliminary data.</text>
</comment>
<dbReference type="SMART" id="SM00131">
    <property type="entry name" value="KU"/>
    <property type="match status" value="1"/>
</dbReference>
<evidence type="ECO:0000256" key="1">
    <source>
        <dbReference type="ARBA" id="ARBA00023157"/>
    </source>
</evidence>
<dbReference type="PANTHER" id="PTHR10083:SF374">
    <property type="entry name" value="BPTI_KUNITZ INHIBITOR DOMAIN-CONTAINING PROTEIN"/>
    <property type="match status" value="1"/>
</dbReference>
<proteinExistence type="predicted"/>